<evidence type="ECO:0000313" key="1">
    <source>
        <dbReference type="EMBL" id="KKM53131.1"/>
    </source>
</evidence>
<sequence>MDDFIWGMRPSAYEANRGLGVQSATPGFGIVYDEVAGTVAMGLASWANRALRPHSVATPHNLWGHFFIKGAGMG</sequence>
<name>A0A0F9LQ50_9ZZZZ</name>
<protein>
    <submittedName>
        <fullName evidence="1">Uncharacterized protein</fullName>
    </submittedName>
</protein>
<feature type="non-terminal residue" evidence="1">
    <location>
        <position position="74"/>
    </location>
</feature>
<comment type="caution">
    <text evidence="1">The sequence shown here is derived from an EMBL/GenBank/DDBJ whole genome shotgun (WGS) entry which is preliminary data.</text>
</comment>
<accession>A0A0F9LQ50</accession>
<dbReference type="EMBL" id="LAZR01011925">
    <property type="protein sequence ID" value="KKM53131.1"/>
    <property type="molecule type" value="Genomic_DNA"/>
</dbReference>
<dbReference type="AlphaFoldDB" id="A0A0F9LQ50"/>
<proteinExistence type="predicted"/>
<organism evidence="1">
    <name type="scientific">marine sediment metagenome</name>
    <dbReference type="NCBI Taxonomy" id="412755"/>
    <lineage>
        <taxon>unclassified sequences</taxon>
        <taxon>metagenomes</taxon>
        <taxon>ecological metagenomes</taxon>
    </lineage>
</organism>
<reference evidence="1" key="1">
    <citation type="journal article" date="2015" name="Nature">
        <title>Complex archaea that bridge the gap between prokaryotes and eukaryotes.</title>
        <authorList>
            <person name="Spang A."/>
            <person name="Saw J.H."/>
            <person name="Jorgensen S.L."/>
            <person name="Zaremba-Niedzwiedzka K."/>
            <person name="Martijn J."/>
            <person name="Lind A.E."/>
            <person name="van Eijk R."/>
            <person name="Schleper C."/>
            <person name="Guy L."/>
            <person name="Ettema T.J."/>
        </authorList>
    </citation>
    <scope>NUCLEOTIDE SEQUENCE</scope>
</reference>
<gene>
    <name evidence="1" type="ORF">LCGC14_1554310</name>
</gene>